<dbReference type="PROSITE" id="PS51071">
    <property type="entry name" value="HTH_RPIR"/>
    <property type="match status" value="1"/>
</dbReference>
<evidence type="ECO:0000259" key="5">
    <source>
        <dbReference type="PROSITE" id="PS51464"/>
    </source>
</evidence>
<dbReference type="SUPFAM" id="SSF53697">
    <property type="entry name" value="SIS domain"/>
    <property type="match status" value="1"/>
</dbReference>
<evidence type="ECO:0000256" key="1">
    <source>
        <dbReference type="ARBA" id="ARBA00023015"/>
    </source>
</evidence>
<dbReference type="InterPro" id="IPR047640">
    <property type="entry name" value="RpiR-like"/>
</dbReference>
<dbReference type="AlphaFoldDB" id="A0A0H5MEW9"/>
<dbReference type="Pfam" id="PF01418">
    <property type="entry name" value="HTH_6"/>
    <property type="match status" value="1"/>
</dbReference>
<dbReference type="Gene3D" id="3.40.50.10490">
    <property type="entry name" value="Glucose-6-phosphate isomerase like protein, domain 1"/>
    <property type="match status" value="1"/>
</dbReference>
<name>A0A0H5MEW9_YERIN</name>
<dbReference type="InterPro" id="IPR000281">
    <property type="entry name" value="HTH_RpiR"/>
</dbReference>
<evidence type="ECO:0000313" key="6">
    <source>
        <dbReference type="EMBL" id="CRY55611.1"/>
    </source>
</evidence>
<proteinExistence type="predicted"/>
<accession>A0A0H5MEW9</accession>
<dbReference type="GO" id="GO:0003700">
    <property type="term" value="F:DNA-binding transcription factor activity"/>
    <property type="evidence" value="ECO:0007669"/>
    <property type="project" value="InterPro"/>
</dbReference>
<dbReference type="GO" id="GO:0003677">
    <property type="term" value="F:DNA binding"/>
    <property type="evidence" value="ECO:0007669"/>
    <property type="project" value="UniProtKB-KW"/>
</dbReference>
<keyword evidence="2" id="KW-0238">DNA-binding</keyword>
<evidence type="ECO:0000256" key="2">
    <source>
        <dbReference type="ARBA" id="ARBA00023125"/>
    </source>
</evidence>
<dbReference type="Gene3D" id="1.10.10.10">
    <property type="entry name" value="Winged helix-like DNA-binding domain superfamily/Winged helix DNA-binding domain"/>
    <property type="match status" value="1"/>
</dbReference>
<protein>
    <submittedName>
        <fullName evidence="6">Putative transcriptional regulator of the myo-inositol catabolic operon</fullName>
    </submittedName>
</protein>
<dbReference type="SUPFAM" id="SSF46689">
    <property type="entry name" value="Homeodomain-like"/>
    <property type="match status" value="1"/>
</dbReference>
<dbReference type="Proteomes" id="UP000043316">
    <property type="component" value="Unassembled WGS sequence"/>
</dbReference>
<dbReference type="PANTHER" id="PTHR30514">
    <property type="entry name" value="GLUCOKINASE"/>
    <property type="match status" value="1"/>
</dbReference>
<gene>
    <name evidence="6" type="primary">ybbH_2</name>
    <name evidence="6" type="ORF">ERS008476_02612</name>
</gene>
<dbReference type="CDD" id="cd05013">
    <property type="entry name" value="SIS_RpiR"/>
    <property type="match status" value="1"/>
</dbReference>
<dbReference type="GO" id="GO:1901135">
    <property type="term" value="P:carbohydrate derivative metabolic process"/>
    <property type="evidence" value="ECO:0007669"/>
    <property type="project" value="InterPro"/>
</dbReference>
<evidence type="ECO:0000256" key="3">
    <source>
        <dbReference type="ARBA" id="ARBA00023163"/>
    </source>
</evidence>
<dbReference type="InterPro" id="IPR009057">
    <property type="entry name" value="Homeodomain-like_sf"/>
</dbReference>
<dbReference type="InterPro" id="IPR036388">
    <property type="entry name" value="WH-like_DNA-bd_sf"/>
</dbReference>
<dbReference type="Pfam" id="PF01380">
    <property type="entry name" value="SIS"/>
    <property type="match status" value="1"/>
</dbReference>
<evidence type="ECO:0000313" key="7">
    <source>
        <dbReference type="Proteomes" id="UP000043316"/>
    </source>
</evidence>
<feature type="domain" description="SIS" evidence="5">
    <location>
        <begin position="155"/>
        <end position="293"/>
    </location>
</feature>
<keyword evidence="1" id="KW-0805">Transcription regulation</keyword>
<evidence type="ECO:0000259" key="4">
    <source>
        <dbReference type="PROSITE" id="PS51071"/>
    </source>
</evidence>
<dbReference type="PROSITE" id="PS51464">
    <property type="entry name" value="SIS"/>
    <property type="match status" value="1"/>
</dbReference>
<dbReference type="GO" id="GO:0097367">
    <property type="term" value="F:carbohydrate derivative binding"/>
    <property type="evidence" value="ECO:0007669"/>
    <property type="project" value="InterPro"/>
</dbReference>
<feature type="domain" description="HTH rpiR-type" evidence="4">
    <location>
        <begin position="24"/>
        <end position="100"/>
    </location>
</feature>
<sequence length="293" mass="32684">MPDRLLLNFPLPWAEWMNNPTQLSLLQDQIRHRYETLSKRLKQVARYILDNSNSIAFDTVASIAAQASVPPSTLIRFANAFGFSGFNEMKQVFRQHLMEETVNYTERARLFRQTSTDGHTAPEKPSEILNVFTMVNAQALQQLAVQTSSEQLDRAVELLKNADNIYVIGLRRSFSVASYLTYALRHLERRAFLIDGLGGMFAEQLSMVKPKDVVIAISYSPYAQEALELVELGAKSGAQQIAITDSQVSPLAAFSDVCFVVREAQVDGFRSQVASMCLAQTLAVSLALNNAKE</sequence>
<dbReference type="PANTHER" id="PTHR30514:SF20">
    <property type="entry name" value="TRANSCRIPTIONAL REGULATOR"/>
    <property type="match status" value="1"/>
</dbReference>
<dbReference type="InterPro" id="IPR035472">
    <property type="entry name" value="RpiR-like_SIS"/>
</dbReference>
<dbReference type="EMBL" id="CWJI01000007">
    <property type="protein sequence ID" value="CRY55611.1"/>
    <property type="molecule type" value="Genomic_DNA"/>
</dbReference>
<reference evidence="7" key="1">
    <citation type="submission" date="2015-03" db="EMBL/GenBank/DDBJ databases">
        <authorList>
            <consortium name="Pathogen Informatics"/>
        </authorList>
    </citation>
    <scope>NUCLEOTIDE SEQUENCE [LARGE SCALE GENOMIC DNA]</scope>
    <source>
        <strain evidence="7">R148</strain>
    </source>
</reference>
<dbReference type="InterPro" id="IPR046348">
    <property type="entry name" value="SIS_dom_sf"/>
</dbReference>
<organism evidence="6 7">
    <name type="scientific">Yersinia intermedia</name>
    <dbReference type="NCBI Taxonomy" id="631"/>
    <lineage>
        <taxon>Bacteria</taxon>
        <taxon>Pseudomonadati</taxon>
        <taxon>Pseudomonadota</taxon>
        <taxon>Gammaproteobacteria</taxon>
        <taxon>Enterobacterales</taxon>
        <taxon>Yersiniaceae</taxon>
        <taxon>Yersinia</taxon>
    </lineage>
</organism>
<keyword evidence="3" id="KW-0804">Transcription</keyword>
<dbReference type="InterPro" id="IPR001347">
    <property type="entry name" value="SIS_dom"/>
</dbReference>